<evidence type="ECO:0000259" key="1">
    <source>
        <dbReference type="Pfam" id="PF24976"/>
    </source>
</evidence>
<accession>A0A4E9ERJ3</accession>
<keyword evidence="3" id="KW-1185">Reference proteome</keyword>
<dbReference type="PANTHER" id="PTHR37437:SF5">
    <property type="entry name" value="LIPOCALIN-RELATED PROTEIN"/>
    <property type="match status" value="1"/>
</dbReference>
<reference evidence="2" key="2">
    <citation type="submission" date="2019-04" db="EMBL/GenBank/DDBJ databases">
        <authorList>
            <person name="Howe K."/>
            <person name="Paulini M."/>
            <person name="Williams G."/>
        </authorList>
    </citation>
    <scope>NUCLEOTIDE SEQUENCE [LARGE SCALE GENOMIC DNA]</scope>
    <source>
        <strain evidence="2">FR3</strain>
    </source>
</reference>
<reference evidence="4" key="3">
    <citation type="submission" date="2019-12" db="UniProtKB">
        <authorList>
            <consortium name="WormBaseParasite"/>
        </authorList>
    </citation>
    <scope>IDENTIFICATION</scope>
</reference>
<evidence type="ECO:0000313" key="2">
    <source>
        <dbReference type="EMBL" id="VIO86769.1"/>
    </source>
</evidence>
<protein>
    <submittedName>
        <fullName evidence="4">BMA-LPR-7</fullName>
    </submittedName>
</protein>
<gene>
    <name evidence="2 4" type="primary">Bma-lpr-7</name>
    <name evidence="2" type="ORF">BM_BM5846</name>
</gene>
<organism evidence="2">
    <name type="scientific">Brugia malayi</name>
    <name type="common">Filarial nematode worm</name>
    <dbReference type="NCBI Taxonomy" id="6279"/>
    <lineage>
        <taxon>Eukaryota</taxon>
        <taxon>Metazoa</taxon>
        <taxon>Ecdysozoa</taxon>
        <taxon>Nematoda</taxon>
        <taxon>Chromadorea</taxon>
        <taxon>Rhabditida</taxon>
        <taxon>Spirurina</taxon>
        <taxon>Spiruromorpha</taxon>
        <taxon>Filarioidea</taxon>
        <taxon>Onchocercidae</taxon>
        <taxon>Brugia</taxon>
    </lineage>
</organism>
<dbReference type="Proteomes" id="UP000006672">
    <property type="component" value="Unassembled WGS sequence"/>
</dbReference>
<dbReference type="Pfam" id="PF24976">
    <property type="entry name" value="Lipocalin_10"/>
    <property type="match status" value="1"/>
</dbReference>
<dbReference type="OrthoDB" id="5845413at2759"/>
<name>A0A4E9ERJ3_BRUMA</name>
<dbReference type="GeneID" id="6102665"/>
<reference evidence="3" key="1">
    <citation type="journal article" date="2007" name="Science">
        <title>Draft genome of the filarial nematode parasite Brugia malayi.</title>
        <authorList>
            <person name="Ghedin E."/>
            <person name="Wang S."/>
            <person name="Spiro D."/>
            <person name="Caler E."/>
            <person name="Zhao Q."/>
            <person name="Crabtree J."/>
            <person name="Allen J.E."/>
            <person name="Delcher A.L."/>
            <person name="Guiliano D.B."/>
            <person name="Miranda-Saavedra D."/>
            <person name="Angiuoli S.V."/>
            <person name="Creasy T."/>
            <person name="Amedeo P."/>
            <person name="Haas B."/>
            <person name="El-Sayed N.M."/>
            <person name="Wortman J.R."/>
            <person name="Feldblyum T."/>
            <person name="Tallon L."/>
            <person name="Schatz M."/>
            <person name="Shumway M."/>
            <person name="Koo H."/>
            <person name="Salzberg S.L."/>
            <person name="Schobel S."/>
            <person name="Pertea M."/>
            <person name="Pop M."/>
            <person name="White O."/>
            <person name="Barton G.J."/>
            <person name="Carlow C.K."/>
            <person name="Crawford M.J."/>
            <person name="Daub J."/>
            <person name="Dimmic M.W."/>
            <person name="Estes C.F."/>
            <person name="Foster J.M."/>
            <person name="Ganatra M."/>
            <person name="Gregory W.F."/>
            <person name="Johnson N.M."/>
            <person name="Jin J."/>
            <person name="Komuniecki R."/>
            <person name="Korf I."/>
            <person name="Kumar S."/>
            <person name="Laney S."/>
            <person name="Li B.W."/>
            <person name="Li W."/>
            <person name="Lindblom T.H."/>
            <person name="Lustigman S."/>
            <person name="Ma D."/>
            <person name="Maina C.V."/>
            <person name="Martin D.M."/>
            <person name="McCarter J.P."/>
            <person name="McReynolds L."/>
            <person name="Mitreva M."/>
            <person name="Nutman T.B."/>
            <person name="Parkinson J."/>
            <person name="Peregrin-Alvarez J.M."/>
            <person name="Poole C."/>
            <person name="Ren Q."/>
            <person name="Saunders L."/>
            <person name="Sluder A.E."/>
            <person name="Smith K."/>
            <person name="Stanke M."/>
            <person name="Unnasch T.R."/>
            <person name="Ware J."/>
            <person name="Wei A.D."/>
            <person name="Weil G."/>
            <person name="Williams D.J."/>
            <person name="Zhang Y."/>
            <person name="Williams S.A."/>
            <person name="Fraser-Liggett C."/>
            <person name="Slatko B."/>
            <person name="Blaxter M.L."/>
            <person name="Scott A.L."/>
        </authorList>
    </citation>
    <scope>NUCLEOTIDE SEQUENCE</scope>
    <source>
        <strain evidence="3">FR3</strain>
    </source>
</reference>
<evidence type="ECO:0000313" key="3">
    <source>
        <dbReference type="Proteomes" id="UP000006672"/>
    </source>
</evidence>
<dbReference type="CTD" id="6102665"/>
<evidence type="ECO:0000313" key="4">
    <source>
        <dbReference type="WBParaSite" id="Bm5846a.1"/>
    </source>
</evidence>
<dbReference type="InterPro" id="IPR056868">
    <property type="entry name" value="Lipocalin_dom_nem"/>
</dbReference>
<proteinExistence type="predicted"/>
<dbReference type="EMBL" id="CAAKNF010000196">
    <property type="protein sequence ID" value="VIO86769.1"/>
    <property type="molecule type" value="Genomic_DNA"/>
</dbReference>
<dbReference type="PANTHER" id="PTHR37437">
    <property type="entry name" value="LIPOCALIN-RELATED PROTEIN-RELATED"/>
    <property type="match status" value="1"/>
</dbReference>
<sequence length="321" mass="36216">MAFPSNLDILSAVFIVQCCCPILTQYNNLLDIFGINTGRTGTVSDRIPIDDITSQSFALISFIQGLQQNSSNPFNKRLQKPLPHVTLLDGIPSVPGVIGSFPGIGGCLLRRTPLVNQRSPSLFQNFVRFIPGVQDYLSNLVKTPIVDFNSLMGKYYWVISTAGVHDRYCPTTEFKNVTEVRNTSVFSTMDSFLVNSPHGTPKMGFGYGIIHSKKVYIYVQEDPCPYQIVITGPKNTESGQYEYIVITNWTKFPLVAMTRDLAQFNANYRNELIQRLRNEGYIYEFSEIIGNWMHEVDWTDCKPLTPTAFISNIINRLIIGL</sequence>
<dbReference type="WBParaSite" id="Bm5846a.1">
    <property type="protein sequence ID" value="Bm5846a.1"/>
    <property type="gene ID" value="WBGene00226107"/>
</dbReference>
<dbReference type="RefSeq" id="XP_042929704.1">
    <property type="nucleotide sequence ID" value="XM_043073770.1"/>
</dbReference>
<accession>A0A5S6PRB9</accession>
<dbReference type="AlphaFoldDB" id="A0A4E9ERJ3"/>
<feature type="domain" description="Lipocalin" evidence="1">
    <location>
        <begin position="131"/>
        <end position="310"/>
    </location>
</feature>